<organism evidence="1 2">
    <name type="scientific">Nonomuraea terrae</name>
    <dbReference type="NCBI Taxonomy" id="2530383"/>
    <lineage>
        <taxon>Bacteria</taxon>
        <taxon>Bacillati</taxon>
        <taxon>Actinomycetota</taxon>
        <taxon>Actinomycetes</taxon>
        <taxon>Streptosporangiales</taxon>
        <taxon>Streptosporangiaceae</taxon>
        <taxon>Nonomuraea</taxon>
    </lineage>
</organism>
<keyword evidence="2" id="KW-1185">Reference proteome</keyword>
<evidence type="ECO:0000313" key="1">
    <source>
        <dbReference type="EMBL" id="TDD46130.1"/>
    </source>
</evidence>
<accession>A0A4R4YNK3</accession>
<dbReference type="EMBL" id="SMKQ01000066">
    <property type="protein sequence ID" value="TDD46130.1"/>
    <property type="molecule type" value="Genomic_DNA"/>
</dbReference>
<gene>
    <name evidence="1" type="ORF">E1286_21795</name>
</gene>
<dbReference type="AlphaFoldDB" id="A0A4R4YNK3"/>
<protein>
    <submittedName>
        <fullName evidence="1">Uncharacterized protein</fullName>
    </submittedName>
</protein>
<reference evidence="1 2" key="1">
    <citation type="submission" date="2019-03" db="EMBL/GenBank/DDBJ databases">
        <title>Draft genome sequences of novel Actinobacteria.</title>
        <authorList>
            <person name="Sahin N."/>
            <person name="Ay H."/>
            <person name="Saygin H."/>
        </authorList>
    </citation>
    <scope>NUCLEOTIDE SEQUENCE [LARGE SCALE GENOMIC DNA]</scope>
    <source>
        <strain evidence="1 2">CH32</strain>
    </source>
</reference>
<sequence>MLPAPAVAPDRYGVGFVIAHDAPRLCYALACWWAERNEVHQRILSAPADRPEHLAPHPSEAAGCVWELSVTDFERRAWITHVLANPGGPDLDAYLAQEYDDDV</sequence>
<dbReference type="RefSeq" id="WP_132615289.1">
    <property type="nucleotide sequence ID" value="NZ_SMKQ01000066.1"/>
</dbReference>
<evidence type="ECO:0000313" key="2">
    <source>
        <dbReference type="Proteomes" id="UP000295302"/>
    </source>
</evidence>
<dbReference type="Proteomes" id="UP000295302">
    <property type="component" value="Unassembled WGS sequence"/>
</dbReference>
<proteinExistence type="predicted"/>
<name>A0A4R4YNK3_9ACTN</name>
<comment type="caution">
    <text evidence="1">The sequence shown here is derived from an EMBL/GenBank/DDBJ whole genome shotgun (WGS) entry which is preliminary data.</text>
</comment>
<dbReference type="OrthoDB" id="1248892at2"/>